<dbReference type="SMART" id="SM00347">
    <property type="entry name" value="HTH_MARR"/>
    <property type="match status" value="1"/>
</dbReference>
<dbReference type="InterPro" id="IPR036388">
    <property type="entry name" value="WH-like_DNA-bd_sf"/>
</dbReference>
<dbReference type="AlphaFoldDB" id="A0A318K618"/>
<dbReference type="GO" id="GO:0003677">
    <property type="term" value="F:DNA binding"/>
    <property type="evidence" value="ECO:0007669"/>
    <property type="project" value="UniProtKB-KW"/>
</dbReference>
<dbReference type="Pfam" id="PF12802">
    <property type="entry name" value="MarR_2"/>
    <property type="match status" value="1"/>
</dbReference>
<keyword evidence="2" id="KW-0238">DNA-binding</keyword>
<evidence type="ECO:0000313" key="3">
    <source>
        <dbReference type="Proteomes" id="UP000247569"/>
    </source>
</evidence>
<dbReference type="InterPro" id="IPR039422">
    <property type="entry name" value="MarR/SlyA-like"/>
</dbReference>
<dbReference type="InterPro" id="IPR036390">
    <property type="entry name" value="WH_DNA-bd_sf"/>
</dbReference>
<feature type="domain" description="HTH marR-type" evidence="1">
    <location>
        <begin position="7"/>
        <end position="139"/>
    </location>
</feature>
<organism evidence="2 3">
    <name type="scientific">Nocardia tenerifensis</name>
    <dbReference type="NCBI Taxonomy" id="228006"/>
    <lineage>
        <taxon>Bacteria</taxon>
        <taxon>Bacillati</taxon>
        <taxon>Actinomycetota</taxon>
        <taxon>Actinomycetes</taxon>
        <taxon>Mycobacteriales</taxon>
        <taxon>Nocardiaceae</taxon>
        <taxon>Nocardia</taxon>
    </lineage>
</organism>
<name>A0A318K618_9NOCA</name>
<sequence>MTSLHSSERLGSYVKRAEQALQTAKHAALKPAGVTVPQYAALLFLGENPGISAAALARLCGVTPPTMNTVLTNLQDRGLIERTPHAWHKNILETRLTEAGVAVMKDADARAVRVERAVAAGFTADERATLQELLTRCADLFDSVRPETPAAPRK</sequence>
<keyword evidence="3" id="KW-1185">Reference proteome</keyword>
<proteinExistence type="predicted"/>
<dbReference type="PANTHER" id="PTHR33164">
    <property type="entry name" value="TRANSCRIPTIONAL REGULATOR, MARR FAMILY"/>
    <property type="match status" value="1"/>
</dbReference>
<dbReference type="SUPFAM" id="SSF46785">
    <property type="entry name" value="Winged helix' DNA-binding domain"/>
    <property type="match status" value="1"/>
</dbReference>
<dbReference type="InterPro" id="IPR000835">
    <property type="entry name" value="HTH_MarR-typ"/>
</dbReference>
<protein>
    <submittedName>
        <fullName evidence="2">DNA-binding MarR family transcriptional regulator</fullName>
    </submittedName>
</protein>
<dbReference type="RefSeq" id="WP_174412584.1">
    <property type="nucleotide sequence ID" value="NZ_QJKF01000004.1"/>
</dbReference>
<gene>
    <name evidence="2" type="ORF">DFR70_104213</name>
</gene>
<dbReference type="PANTHER" id="PTHR33164:SF43">
    <property type="entry name" value="HTH-TYPE TRANSCRIPTIONAL REPRESSOR YETL"/>
    <property type="match status" value="1"/>
</dbReference>
<dbReference type="PROSITE" id="PS50995">
    <property type="entry name" value="HTH_MARR_2"/>
    <property type="match status" value="1"/>
</dbReference>
<dbReference type="Proteomes" id="UP000247569">
    <property type="component" value="Unassembled WGS sequence"/>
</dbReference>
<dbReference type="GO" id="GO:0006950">
    <property type="term" value="P:response to stress"/>
    <property type="evidence" value="ECO:0007669"/>
    <property type="project" value="TreeGrafter"/>
</dbReference>
<accession>A0A318K618</accession>
<reference evidence="2 3" key="1">
    <citation type="submission" date="2018-05" db="EMBL/GenBank/DDBJ databases">
        <title>Genomic Encyclopedia of Type Strains, Phase IV (KMG-IV): sequencing the most valuable type-strain genomes for metagenomic binning, comparative biology and taxonomic classification.</title>
        <authorList>
            <person name="Goeker M."/>
        </authorList>
    </citation>
    <scope>NUCLEOTIDE SEQUENCE [LARGE SCALE GENOMIC DNA]</scope>
    <source>
        <strain evidence="2 3">DSM 44704</strain>
    </source>
</reference>
<dbReference type="Gene3D" id="1.10.10.10">
    <property type="entry name" value="Winged helix-like DNA-binding domain superfamily/Winged helix DNA-binding domain"/>
    <property type="match status" value="1"/>
</dbReference>
<evidence type="ECO:0000313" key="2">
    <source>
        <dbReference type="EMBL" id="PXX65152.1"/>
    </source>
</evidence>
<dbReference type="EMBL" id="QJKF01000004">
    <property type="protein sequence ID" value="PXX65152.1"/>
    <property type="molecule type" value="Genomic_DNA"/>
</dbReference>
<dbReference type="GO" id="GO:0003700">
    <property type="term" value="F:DNA-binding transcription factor activity"/>
    <property type="evidence" value="ECO:0007669"/>
    <property type="project" value="InterPro"/>
</dbReference>
<dbReference type="PRINTS" id="PR00598">
    <property type="entry name" value="HTHMARR"/>
</dbReference>
<evidence type="ECO:0000259" key="1">
    <source>
        <dbReference type="PROSITE" id="PS50995"/>
    </source>
</evidence>
<comment type="caution">
    <text evidence="2">The sequence shown here is derived from an EMBL/GenBank/DDBJ whole genome shotgun (WGS) entry which is preliminary data.</text>
</comment>